<feature type="active site" description="Nucleophile" evidence="2">
    <location>
        <position position="80"/>
    </location>
</feature>
<dbReference type="Proteomes" id="UP000183635">
    <property type="component" value="Unassembled WGS sequence"/>
</dbReference>
<evidence type="ECO:0000259" key="4">
    <source>
        <dbReference type="PROSITE" id="PS51635"/>
    </source>
</evidence>
<organism evidence="5 6">
    <name type="scientific">Paracoccus aminovorans</name>
    <dbReference type="NCBI Taxonomy" id="34004"/>
    <lineage>
        <taxon>Bacteria</taxon>
        <taxon>Pseudomonadati</taxon>
        <taxon>Pseudomonadota</taxon>
        <taxon>Alphaproteobacteria</taxon>
        <taxon>Rhodobacterales</taxon>
        <taxon>Paracoccaceae</taxon>
        <taxon>Paracoccus</taxon>
    </lineage>
</organism>
<dbReference type="Pfam" id="PF11856">
    <property type="entry name" value="DUF3376"/>
    <property type="match status" value="2"/>
</dbReference>
<feature type="short sequence motif" description="DGA/G" evidence="2">
    <location>
        <begin position="263"/>
        <end position="265"/>
    </location>
</feature>
<feature type="transmembrane region" description="Helical" evidence="3">
    <location>
        <begin position="819"/>
        <end position="836"/>
    </location>
</feature>
<protein>
    <submittedName>
        <fullName evidence="5">Patatin-related protein</fullName>
    </submittedName>
</protein>
<keyword evidence="3" id="KW-1133">Transmembrane helix</keyword>
<keyword evidence="2" id="KW-0378">Hydrolase</keyword>
<dbReference type="InterPro" id="IPR002641">
    <property type="entry name" value="PNPLA_dom"/>
</dbReference>
<feature type="short sequence motif" description="GXSXG" evidence="2">
    <location>
        <begin position="78"/>
        <end position="82"/>
    </location>
</feature>
<dbReference type="NCBIfam" id="TIGR03607">
    <property type="entry name" value="patatin-like protein"/>
    <property type="match status" value="1"/>
</dbReference>
<feature type="active site" description="Proton acceptor" evidence="2">
    <location>
        <position position="263"/>
    </location>
</feature>
<dbReference type="STRING" id="34004.SAMN04488021_1623"/>
<evidence type="ECO:0000313" key="6">
    <source>
        <dbReference type="Proteomes" id="UP000183635"/>
    </source>
</evidence>
<dbReference type="Gene3D" id="3.40.1090.10">
    <property type="entry name" value="Cytosolic phospholipase A2 catalytic domain"/>
    <property type="match status" value="1"/>
</dbReference>
<keyword evidence="1 2" id="KW-0443">Lipid metabolism</keyword>
<keyword evidence="2" id="KW-0442">Lipid degradation</keyword>
<dbReference type="InterPro" id="IPR016035">
    <property type="entry name" value="Acyl_Trfase/lysoPLipase"/>
</dbReference>
<keyword evidence="3" id="KW-0472">Membrane</keyword>
<dbReference type="InterPro" id="IPR019894">
    <property type="entry name" value="Patatin-related_protein"/>
</dbReference>
<dbReference type="Pfam" id="PF01734">
    <property type="entry name" value="Patatin"/>
    <property type="match status" value="1"/>
</dbReference>
<gene>
    <name evidence="5" type="ORF">SAMN04488021_1623</name>
</gene>
<name>A0A1I3F538_9RHOB</name>
<keyword evidence="3" id="KW-0812">Transmembrane</keyword>
<sequence>MVDKATGEVRFAVVLYGGVSLAIYMNGIAQELLRMVRGSSDLPDEELDPGETIYRQLSRELAGPRGGRKRFVIDIISGTSAGGINGVALAKALVVGSKDVAVLREAWTDKADIGLLLNDRAARIARLRPTESLLDGRHMYDVLRETIARIKGDGRPLSEMVDLFVTATDLQGVPAPIHLTGARLDEKIHKTVFHFAFDKARAEQNDFTPENDAMLAFAARCTSSFPVAFPPMRFADMPADARAPAYARFFPRGWNHEDRLFADGGYLDNRPFSHAIDLIPFRPTTLPGERKLLFIDPFPEERRPPDPVTGVVPPPAPEPVDFLQNARLAASTLPRTEVIRDDIRAITRMNNRLERLGTLQARWARDQRQAALRGQAMDEPGKPDNLERLDLADQVAAGYGQTYPLYHHLRVYDTTDSLTGIVARLAGHAPDSDEALYLRQILRAWRDDHFAAYHQPGRETESAFLSRYDLGFRLRRLIHLRAEIDRRLEPAPDEPLPPESVRLLRSVRELVEAELAAMRALARPGESDAGKLLTGDEIRVLNLQIGAHYGKAMQQPTLERRYDLARQVYEQPQIRPLVKKALAQQGRQMRTAFDKSSARIREGLDLLRLPELKAVYEGFHWHDVMTYPFLEGSELQEHAQVEVFRISPADSLLNGRPSKLAGIAVGAFGGFLSRDWREHDILWGRLDGAERIVAALMSDRSPEERQVWIDRLQNRILAEEYADKPGESRRLALLKAKLKDSQIDDDAFEETAARALGVKDAVALDLSRFRDHYRDFKPLGPRAPQIAGWSSRSMAILSRMIDDLPDDGILRMVGTRAAAALRAGGGLISGFARFAMPGSYWRMLADKLLYLAMLAGLLIGFLGWWTGSGIAKGGWALLTVAVALWLVLYVFGRWLRGRASLSQALRWLLALVALALMGIGLWTVANHLFR</sequence>
<dbReference type="RefSeq" id="WP_074971090.1">
    <property type="nucleotide sequence ID" value="NZ_CBCRYP010000073.1"/>
</dbReference>
<dbReference type="SUPFAM" id="SSF52151">
    <property type="entry name" value="FabD/lysophospholipase-like"/>
    <property type="match status" value="1"/>
</dbReference>
<comment type="caution">
    <text evidence="2">Lacks conserved residue(s) required for the propagation of feature annotation.</text>
</comment>
<feature type="transmembrane region" description="Helical" evidence="3">
    <location>
        <begin position="848"/>
        <end position="867"/>
    </location>
</feature>
<reference evidence="5 6" key="1">
    <citation type="submission" date="2016-10" db="EMBL/GenBank/DDBJ databases">
        <authorList>
            <person name="de Groot N.N."/>
        </authorList>
    </citation>
    <scope>NUCLEOTIDE SEQUENCE [LARGE SCALE GENOMIC DNA]</scope>
    <source>
        <strain evidence="5 6">DSM 8537</strain>
    </source>
</reference>
<dbReference type="GO" id="GO:0016787">
    <property type="term" value="F:hydrolase activity"/>
    <property type="evidence" value="ECO:0007669"/>
    <property type="project" value="UniProtKB-UniRule"/>
</dbReference>
<dbReference type="OrthoDB" id="8728704at2"/>
<evidence type="ECO:0000313" key="5">
    <source>
        <dbReference type="EMBL" id="SFI06349.1"/>
    </source>
</evidence>
<dbReference type="PROSITE" id="PS51635">
    <property type="entry name" value="PNPLA"/>
    <property type="match status" value="1"/>
</dbReference>
<feature type="transmembrane region" description="Helical" evidence="3">
    <location>
        <begin position="873"/>
        <end position="892"/>
    </location>
</feature>
<evidence type="ECO:0000256" key="1">
    <source>
        <dbReference type="ARBA" id="ARBA00023098"/>
    </source>
</evidence>
<dbReference type="GO" id="GO:0016042">
    <property type="term" value="P:lipid catabolic process"/>
    <property type="evidence" value="ECO:0007669"/>
    <property type="project" value="UniProtKB-UniRule"/>
</dbReference>
<dbReference type="AlphaFoldDB" id="A0A1I3F538"/>
<feature type="transmembrane region" description="Helical" evidence="3">
    <location>
        <begin position="904"/>
        <end position="925"/>
    </location>
</feature>
<accession>A0A1I3F538</accession>
<evidence type="ECO:0000256" key="3">
    <source>
        <dbReference type="SAM" id="Phobius"/>
    </source>
</evidence>
<feature type="domain" description="PNPLA" evidence="4">
    <location>
        <begin position="13"/>
        <end position="276"/>
    </location>
</feature>
<proteinExistence type="predicted"/>
<keyword evidence="6" id="KW-1185">Reference proteome</keyword>
<dbReference type="InterPro" id="IPR024282">
    <property type="entry name" value="DUF3376"/>
</dbReference>
<evidence type="ECO:0000256" key="2">
    <source>
        <dbReference type="PROSITE-ProRule" id="PRU01161"/>
    </source>
</evidence>
<dbReference type="EMBL" id="FOPU01000062">
    <property type="protein sequence ID" value="SFI06349.1"/>
    <property type="molecule type" value="Genomic_DNA"/>
</dbReference>